<dbReference type="AlphaFoldDB" id="K2P001"/>
<keyword evidence="7 8" id="KW-0472">Membrane</keyword>
<dbReference type="Proteomes" id="UP000007364">
    <property type="component" value="Unassembled WGS sequence"/>
</dbReference>
<gene>
    <name evidence="9" type="ORF">I215_12773</name>
</gene>
<dbReference type="InterPro" id="IPR002781">
    <property type="entry name" value="TM_pro_TauE-like"/>
</dbReference>
<evidence type="ECO:0000256" key="2">
    <source>
        <dbReference type="ARBA" id="ARBA00009142"/>
    </source>
</evidence>
<evidence type="ECO:0000256" key="5">
    <source>
        <dbReference type="ARBA" id="ARBA00022692"/>
    </source>
</evidence>
<keyword evidence="10" id="KW-1185">Reference proteome</keyword>
<evidence type="ECO:0000313" key="10">
    <source>
        <dbReference type="Proteomes" id="UP000007364"/>
    </source>
</evidence>
<dbReference type="RefSeq" id="WP_008992393.1">
    <property type="nucleotide sequence ID" value="NZ_AMSG01000023.1"/>
</dbReference>
<feature type="transmembrane region" description="Helical" evidence="8">
    <location>
        <begin position="192"/>
        <end position="208"/>
    </location>
</feature>
<evidence type="ECO:0000256" key="6">
    <source>
        <dbReference type="ARBA" id="ARBA00022989"/>
    </source>
</evidence>
<dbReference type="STRING" id="555500.I215_12773"/>
<dbReference type="PANTHER" id="PTHR30269">
    <property type="entry name" value="TRANSMEMBRANE PROTEIN YFCA"/>
    <property type="match status" value="1"/>
</dbReference>
<keyword evidence="6 8" id="KW-1133">Transmembrane helix</keyword>
<comment type="subcellular location">
    <subcellularLocation>
        <location evidence="1 8">Cell membrane</location>
        <topology evidence="1 8">Multi-pass membrane protein</topology>
    </subcellularLocation>
</comment>
<dbReference type="PANTHER" id="PTHR30269:SF37">
    <property type="entry name" value="MEMBRANE TRANSPORTER PROTEIN"/>
    <property type="match status" value="1"/>
</dbReference>
<evidence type="ECO:0000256" key="8">
    <source>
        <dbReference type="RuleBase" id="RU363041"/>
    </source>
</evidence>
<evidence type="ECO:0000256" key="1">
    <source>
        <dbReference type="ARBA" id="ARBA00004651"/>
    </source>
</evidence>
<sequence>MDYTLLFCLATGIFAGFYVQTVVGFAGTLVSFPILLLAMPLTDAIAYVSIFYFFSSVSLIPREWHSIDRRLIGQLVIATVIGIVIGVLVLRFSKPLILKRALGVFILLYVLYVATGRQKLTLKRKGIAGFGFMAGFFSGLFSTGGPLYVICVENSTSSIKIFRATMIGIFGMVTLVRVPALAISGILNFSHVKISLLILPVFLLAQSMGKLTFNIINEDLFKKSLLCLLCISALGMLF</sequence>
<dbReference type="Pfam" id="PF01925">
    <property type="entry name" value="TauE"/>
    <property type="match status" value="1"/>
</dbReference>
<keyword evidence="4 8" id="KW-1003">Cell membrane</keyword>
<feature type="transmembrane region" description="Helical" evidence="8">
    <location>
        <begin position="161"/>
        <end position="180"/>
    </location>
</feature>
<organism evidence="9 10">
    <name type="scientific">Galbibacter marinus</name>
    <dbReference type="NCBI Taxonomy" id="555500"/>
    <lineage>
        <taxon>Bacteria</taxon>
        <taxon>Pseudomonadati</taxon>
        <taxon>Bacteroidota</taxon>
        <taxon>Flavobacteriia</taxon>
        <taxon>Flavobacteriales</taxon>
        <taxon>Flavobacteriaceae</taxon>
        <taxon>Galbibacter</taxon>
    </lineage>
</organism>
<evidence type="ECO:0000256" key="3">
    <source>
        <dbReference type="ARBA" id="ARBA00022448"/>
    </source>
</evidence>
<feature type="transmembrane region" description="Helical" evidence="8">
    <location>
        <begin position="71"/>
        <end position="90"/>
    </location>
</feature>
<dbReference type="InterPro" id="IPR052017">
    <property type="entry name" value="TSUP"/>
</dbReference>
<protein>
    <recommendedName>
        <fullName evidence="8">Probable membrane transporter protein</fullName>
    </recommendedName>
</protein>
<dbReference type="GO" id="GO:0005886">
    <property type="term" value="C:plasma membrane"/>
    <property type="evidence" value="ECO:0007669"/>
    <property type="project" value="UniProtKB-SubCell"/>
</dbReference>
<evidence type="ECO:0000256" key="7">
    <source>
        <dbReference type="ARBA" id="ARBA00023136"/>
    </source>
</evidence>
<dbReference type="eggNOG" id="COG0730">
    <property type="taxonomic scope" value="Bacteria"/>
</dbReference>
<keyword evidence="5 8" id="KW-0812">Transmembrane</keyword>
<comment type="caution">
    <text evidence="9">The sequence shown here is derived from an EMBL/GenBank/DDBJ whole genome shotgun (WGS) entry which is preliminary data.</text>
</comment>
<dbReference type="OrthoDB" id="1347108at2"/>
<feature type="transmembrane region" description="Helical" evidence="8">
    <location>
        <begin position="96"/>
        <end position="115"/>
    </location>
</feature>
<dbReference type="EMBL" id="AMSG01000023">
    <property type="protein sequence ID" value="EKF54353.1"/>
    <property type="molecule type" value="Genomic_DNA"/>
</dbReference>
<accession>K2P001</accession>
<keyword evidence="3" id="KW-0813">Transport</keyword>
<feature type="transmembrane region" description="Helical" evidence="8">
    <location>
        <begin position="127"/>
        <end position="149"/>
    </location>
</feature>
<reference evidence="9 10" key="1">
    <citation type="journal article" date="2012" name="J. Bacteriol.">
        <title>Genome Sequence of Galbibacter marinum Type Strain ck-I2-15.</title>
        <authorList>
            <person name="Lai Q."/>
            <person name="Li C."/>
            <person name="Shao Z."/>
        </authorList>
    </citation>
    <scope>NUCLEOTIDE SEQUENCE [LARGE SCALE GENOMIC DNA]</scope>
    <source>
        <strain evidence="10">ck-I2-15</strain>
    </source>
</reference>
<evidence type="ECO:0000313" key="9">
    <source>
        <dbReference type="EMBL" id="EKF54353.1"/>
    </source>
</evidence>
<comment type="similarity">
    <text evidence="2 8">Belongs to the 4-toluene sulfonate uptake permease (TSUP) (TC 2.A.102) family.</text>
</comment>
<feature type="transmembrane region" description="Helical" evidence="8">
    <location>
        <begin position="34"/>
        <end position="59"/>
    </location>
</feature>
<name>K2P001_9FLAO</name>
<proteinExistence type="inferred from homology"/>
<evidence type="ECO:0000256" key="4">
    <source>
        <dbReference type="ARBA" id="ARBA00022475"/>
    </source>
</evidence>